<evidence type="ECO:0000313" key="2">
    <source>
        <dbReference type="EMBL" id="TDE13781.1"/>
    </source>
</evidence>
<gene>
    <name evidence="2" type="ORF">E0F88_17960</name>
</gene>
<accession>A0A4R5DP36</accession>
<name>A0A4R5DP36_9BACT</name>
<keyword evidence="1" id="KW-0732">Signal</keyword>
<evidence type="ECO:0008006" key="4">
    <source>
        <dbReference type="Google" id="ProtNLM"/>
    </source>
</evidence>
<dbReference type="Proteomes" id="UP000294850">
    <property type="component" value="Unassembled WGS sequence"/>
</dbReference>
<evidence type="ECO:0000256" key="1">
    <source>
        <dbReference type="SAM" id="SignalP"/>
    </source>
</evidence>
<evidence type="ECO:0000313" key="3">
    <source>
        <dbReference type="Proteomes" id="UP000294850"/>
    </source>
</evidence>
<dbReference type="AlphaFoldDB" id="A0A4R5DP36"/>
<dbReference type="RefSeq" id="WP_131959657.1">
    <property type="nucleotide sequence ID" value="NZ_SMFL01000006.1"/>
</dbReference>
<feature type="chain" id="PRO_5020472736" description="Outer membrane protein beta-barrel domain-containing protein" evidence="1">
    <location>
        <begin position="22"/>
        <end position="326"/>
    </location>
</feature>
<dbReference type="EMBL" id="SMFL01000006">
    <property type="protein sequence ID" value="TDE13781.1"/>
    <property type="molecule type" value="Genomic_DNA"/>
</dbReference>
<protein>
    <recommendedName>
        <fullName evidence="4">Outer membrane protein beta-barrel domain-containing protein</fullName>
    </recommendedName>
</protein>
<feature type="signal peptide" evidence="1">
    <location>
        <begin position="1"/>
        <end position="21"/>
    </location>
</feature>
<organism evidence="2 3">
    <name type="scientific">Dyadobacter psychrotolerans</name>
    <dbReference type="NCBI Taxonomy" id="2541721"/>
    <lineage>
        <taxon>Bacteria</taxon>
        <taxon>Pseudomonadati</taxon>
        <taxon>Bacteroidota</taxon>
        <taxon>Cytophagia</taxon>
        <taxon>Cytophagales</taxon>
        <taxon>Spirosomataceae</taxon>
        <taxon>Dyadobacter</taxon>
    </lineage>
</organism>
<comment type="caution">
    <text evidence="2">The sequence shown here is derived from an EMBL/GenBank/DDBJ whole genome shotgun (WGS) entry which is preliminary data.</text>
</comment>
<dbReference type="OrthoDB" id="928491at2"/>
<proteinExistence type="predicted"/>
<reference evidence="2 3" key="1">
    <citation type="submission" date="2019-03" db="EMBL/GenBank/DDBJ databases">
        <title>Dyadobacter AR-3-6 sp. nov., isolated from arctic soil.</title>
        <authorList>
            <person name="Chaudhary D.K."/>
        </authorList>
    </citation>
    <scope>NUCLEOTIDE SEQUENCE [LARGE SCALE GENOMIC DNA]</scope>
    <source>
        <strain evidence="2 3">AR-3-6</strain>
    </source>
</reference>
<sequence length="326" mass="36417">MNHFRYLTVCLSLALVSSAKAQHFSLSRLFYPNVTLKADYTVPSSLNGTQDYGMTRSGFYGIIPIQSEVQLGYSLKKKLDLRAVHTVMLAQFTQIQPTVDSKNTPDNGYKTLSLGVIRMSASIKDRLWVYGGGLGVTETNETFFAPQPFFWGGAARMHILGLRTQIIYGSAITYNQKLRFVPVFGINKGLGKQWRVSALLPFMVNANYKATKWFNVDFLAGLNGYSGGFQIQTPEEKMVRRENYRQIKTGIAANAHLFSAINISLEAGVTTFRQLRTFNSARENLTSYTPATTPYIGASVRYITSRSGFSSRFVRKLGLGQTGINW</sequence>
<keyword evidence="3" id="KW-1185">Reference proteome</keyword>